<gene>
    <name evidence="4" type="ORF">SAMN04488023_11977</name>
</gene>
<evidence type="ECO:0000256" key="2">
    <source>
        <dbReference type="PIRSR" id="PIRSR603782-1"/>
    </source>
</evidence>
<keyword evidence="3" id="KW-1015">Disulfide bond</keyword>
<feature type="binding site" evidence="2">
    <location>
        <position position="175"/>
    </location>
    <ligand>
        <name>Cu cation</name>
        <dbReference type="ChEBI" id="CHEBI:23378"/>
    </ligand>
</feature>
<accession>A0A1H9ST35</accession>
<dbReference type="SUPFAM" id="SSF52833">
    <property type="entry name" value="Thioredoxin-like"/>
    <property type="match status" value="1"/>
</dbReference>
<dbReference type="CDD" id="cd02968">
    <property type="entry name" value="SCO"/>
    <property type="match status" value="1"/>
</dbReference>
<evidence type="ECO:0000313" key="5">
    <source>
        <dbReference type="Proteomes" id="UP000199572"/>
    </source>
</evidence>
<dbReference type="PANTHER" id="PTHR12151:SF25">
    <property type="entry name" value="LINALOOL DEHYDRATASE_ISOMERASE DOMAIN-CONTAINING PROTEIN"/>
    <property type="match status" value="1"/>
</dbReference>
<dbReference type="EMBL" id="FOGG01000019">
    <property type="protein sequence ID" value="SER88172.1"/>
    <property type="molecule type" value="Genomic_DNA"/>
</dbReference>
<dbReference type="Gene3D" id="3.40.30.10">
    <property type="entry name" value="Glutaredoxin"/>
    <property type="match status" value="1"/>
</dbReference>
<dbReference type="STRING" id="390241.SAMN04488023_11977"/>
<evidence type="ECO:0000256" key="3">
    <source>
        <dbReference type="PIRSR" id="PIRSR603782-2"/>
    </source>
</evidence>
<dbReference type="PROSITE" id="PS51257">
    <property type="entry name" value="PROKAR_LIPOPROTEIN"/>
    <property type="match status" value="1"/>
</dbReference>
<feature type="disulfide bond" description="Redox-active" evidence="3">
    <location>
        <begin position="86"/>
        <end position="90"/>
    </location>
</feature>
<keyword evidence="5" id="KW-1185">Reference proteome</keyword>
<dbReference type="InterPro" id="IPR003782">
    <property type="entry name" value="SCO1/SenC"/>
</dbReference>
<evidence type="ECO:0000256" key="1">
    <source>
        <dbReference type="ARBA" id="ARBA00010996"/>
    </source>
</evidence>
<sequence>MTILTVKYINRIMKKKLTYSFFALLLFSCTNTETKLPFLGNPSTLNGEQVYPVIKPFSFINQDSIKVTNQNFRNKIYIADFMFLSCPTICPKMTMEMRMVYDTFKDDPRVMFLSHTIDPKNDTVERLKKYAANLGVKSAKWNFVTGNRDSIYAIAKDSYYATAYADKTAPGGYIHSGGLLLVDTNQHIRGVYDGTDPEDTKRLISEINLLLKEK</sequence>
<dbReference type="PANTHER" id="PTHR12151">
    <property type="entry name" value="ELECTRON TRANSPORT PROTIN SCO1/SENC FAMILY MEMBER"/>
    <property type="match status" value="1"/>
</dbReference>
<feature type="binding site" evidence="2">
    <location>
        <position position="90"/>
    </location>
    <ligand>
        <name>Cu cation</name>
        <dbReference type="ChEBI" id="CHEBI:23378"/>
    </ligand>
</feature>
<keyword evidence="2" id="KW-0186">Copper</keyword>
<name>A0A1H9ST35_9SPHI</name>
<dbReference type="InterPro" id="IPR036249">
    <property type="entry name" value="Thioredoxin-like_sf"/>
</dbReference>
<protein>
    <submittedName>
        <fullName evidence="4">Protein SCO1/2</fullName>
    </submittedName>
</protein>
<evidence type="ECO:0000313" key="4">
    <source>
        <dbReference type="EMBL" id="SER88172.1"/>
    </source>
</evidence>
<comment type="similarity">
    <text evidence="1">Belongs to the SCO1/2 family.</text>
</comment>
<keyword evidence="2" id="KW-0479">Metal-binding</keyword>
<dbReference type="GO" id="GO:0046872">
    <property type="term" value="F:metal ion binding"/>
    <property type="evidence" value="ECO:0007669"/>
    <property type="project" value="UniProtKB-KW"/>
</dbReference>
<proteinExistence type="inferred from homology"/>
<dbReference type="Pfam" id="PF02630">
    <property type="entry name" value="SCO1-SenC"/>
    <property type="match status" value="1"/>
</dbReference>
<reference evidence="4 5" key="1">
    <citation type="submission" date="2016-10" db="EMBL/GenBank/DDBJ databases">
        <authorList>
            <person name="de Groot N.N."/>
        </authorList>
    </citation>
    <scope>NUCLEOTIDE SEQUENCE [LARGE SCALE GENOMIC DNA]</scope>
    <source>
        <strain evidence="4 5">DSM 18610</strain>
    </source>
</reference>
<feature type="binding site" evidence="2">
    <location>
        <position position="86"/>
    </location>
    <ligand>
        <name>Cu cation</name>
        <dbReference type="ChEBI" id="CHEBI:23378"/>
    </ligand>
</feature>
<dbReference type="AlphaFoldDB" id="A0A1H9ST35"/>
<dbReference type="Proteomes" id="UP000199572">
    <property type="component" value="Unassembled WGS sequence"/>
</dbReference>
<organism evidence="4 5">
    <name type="scientific">Pedobacter rhizosphaerae</name>
    <dbReference type="NCBI Taxonomy" id="390241"/>
    <lineage>
        <taxon>Bacteria</taxon>
        <taxon>Pseudomonadati</taxon>
        <taxon>Bacteroidota</taxon>
        <taxon>Sphingobacteriia</taxon>
        <taxon>Sphingobacteriales</taxon>
        <taxon>Sphingobacteriaceae</taxon>
        <taxon>Pedobacter</taxon>
    </lineage>
</organism>